<dbReference type="EMBL" id="OZ034816">
    <property type="protein sequence ID" value="CAL1378082.1"/>
    <property type="molecule type" value="Genomic_DNA"/>
</dbReference>
<accession>A0AAV2DX69</accession>
<evidence type="ECO:0000313" key="3">
    <source>
        <dbReference type="Proteomes" id="UP001497516"/>
    </source>
</evidence>
<reference evidence="2 3" key="1">
    <citation type="submission" date="2024-04" db="EMBL/GenBank/DDBJ databases">
        <authorList>
            <person name="Fracassetti M."/>
        </authorList>
    </citation>
    <scope>NUCLEOTIDE SEQUENCE [LARGE SCALE GENOMIC DNA]</scope>
</reference>
<dbReference type="Proteomes" id="UP001497516">
    <property type="component" value="Chromosome 3"/>
</dbReference>
<sequence length="220" mass="24857">MGVAWLARRRRDCRPPRKEREKKYPQEEALGMRQEVEWRCLCSSPTPMVETKTREADPESGVVLLEATADWKLKLKAMAERGSPRRCWMSCRQPEMEKEDGGGAFPRAPLEKMKSSAKVGGATRKKKMEEGGGWFPRCTNPRSLTWGRVGLRMIQPGQAMRAEWPVGITLMSKKKRSGGPDLVEKLGSLGLWQGPNAEEAVGFTISCEPHFFLEHWATIN</sequence>
<proteinExistence type="predicted"/>
<evidence type="ECO:0000313" key="2">
    <source>
        <dbReference type="EMBL" id="CAL1378082.1"/>
    </source>
</evidence>
<organism evidence="2 3">
    <name type="scientific">Linum trigynum</name>
    <dbReference type="NCBI Taxonomy" id="586398"/>
    <lineage>
        <taxon>Eukaryota</taxon>
        <taxon>Viridiplantae</taxon>
        <taxon>Streptophyta</taxon>
        <taxon>Embryophyta</taxon>
        <taxon>Tracheophyta</taxon>
        <taxon>Spermatophyta</taxon>
        <taxon>Magnoliopsida</taxon>
        <taxon>eudicotyledons</taxon>
        <taxon>Gunneridae</taxon>
        <taxon>Pentapetalae</taxon>
        <taxon>rosids</taxon>
        <taxon>fabids</taxon>
        <taxon>Malpighiales</taxon>
        <taxon>Linaceae</taxon>
        <taxon>Linum</taxon>
    </lineage>
</organism>
<protein>
    <submittedName>
        <fullName evidence="2">Uncharacterized protein</fullName>
    </submittedName>
</protein>
<gene>
    <name evidence="2" type="ORF">LTRI10_LOCUS19688</name>
</gene>
<name>A0AAV2DX69_9ROSI</name>
<evidence type="ECO:0000256" key="1">
    <source>
        <dbReference type="SAM" id="MobiDB-lite"/>
    </source>
</evidence>
<keyword evidence="3" id="KW-1185">Reference proteome</keyword>
<dbReference type="AlphaFoldDB" id="A0AAV2DX69"/>
<feature type="region of interest" description="Disordered" evidence="1">
    <location>
        <begin position="114"/>
        <end position="134"/>
    </location>
</feature>